<evidence type="ECO:0000313" key="2">
    <source>
        <dbReference type="EMBL" id="MEA3569758.1"/>
    </source>
</evidence>
<comment type="caution">
    <text evidence="2">The sequence shown here is derived from an EMBL/GenBank/DDBJ whole genome shotgun (WGS) entry which is preliminary data.</text>
</comment>
<dbReference type="PANTHER" id="PTHR43190">
    <property type="entry name" value="N-ACETYL-D-GLUCOSAMINE KINASE"/>
    <property type="match status" value="1"/>
</dbReference>
<proteinExistence type="predicted"/>
<evidence type="ECO:0000313" key="3">
    <source>
        <dbReference type="Proteomes" id="UP001292216"/>
    </source>
</evidence>
<accession>A0ABU5PIG5</accession>
<feature type="domain" description="ATPase BadF/BadG/BcrA/BcrD type" evidence="1">
    <location>
        <begin position="5"/>
        <end position="298"/>
    </location>
</feature>
<name>A0ABU5PIG5_9BACL</name>
<dbReference type="Gene3D" id="3.30.420.40">
    <property type="match status" value="2"/>
</dbReference>
<organism evidence="2 3">
    <name type="scientific">Paenibacillus phoenicis</name>
    <dbReference type="NCBI Taxonomy" id="554117"/>
    <lineage>
        <taxon>Bacteria</taxon>
        <taxon>Bacillati</taxon>
        <taxon>Bacillota</taxon>
        <taxon>Bacilli</taxon>
        <taxon>Bacillales</taxon>
        <taxon>Paenibacillaceae</taxon>
        <taxon>Paenibacillus</taxon>
    </lineage>
</organism>
<keyword evidence="3" id="KW-1185">Reference proteome</keyword>
<dbReference type="PANTHER" id="PTHR43190:SF3">
    <property type="entry name" value="N-ACETYL-D-GLUCOSAMINE KINASE"/>
    <property type="match status" value="1"/>
</dbReference>
<evidence type="ECO:0000259" key="1">
    <source>
        <dbReference type="Pfam" id="PF01869"/>
    </source>
</evidence>
<dbReference type="InterPro" id="IPR002731">
    <property type="entry name" value="ATPase_BadF"/>
</dbReference>
<dbReference type="InterPro" id="IPR043129">
    <property type="entry name" value="ATPase_NBD"/>
</dbReference>
<protein>
    <submittedName>
        <fullName evidence="2">BadF/BadG/BcrA/BcrD ATPase family protein</fullName>
    </submittedName>
</protein>
<reference evidence="2 3" key="1">
    <citation type="submission" date="2023-12" db="EMBL/GenBank/DDBJ databases">
        <title>Whole genome sequencing of Paenibacillus phoenicis isolated from the Phoenix Mars Lander spacecraft assembly facility.</title>
        <authorList>
            <person name="Garcia A."/>
            <person name="Venkateswaran K."/>
        </authorList>
    </citation>
    <scope>NUCLEOTIDE SEQUENCE [LARGE SCALE GENOMIC DNA]</scope>
    <source>
        <strain evidence="2 3">3PO2SA</strain>
    </source>
</reference>
<dbReference type="Pfam" id="PF01869">
    <property type="entry name" value="BcrAD_BadFG"/>
    <property type="match status" value="1"/>
</dbReference>
<sequence length="307" mass="31761">MRYVVGIDGGGTKTKATVADETGNVVRSFAVGPLNLNGQDAGSVEQTLDHLLRIVAEVCGGLEHCVQMCLGAAGISNPVAAERLTSLIRSGSYRGGLDLVGDHETALCGALDRSHGLILIAGTGSICFGRNARGETHRTGGCGHLIDDEGSGYSIGRELLSAVVRAADGRSGPTAITELVYAQLEIDSVRQLIGFVYSKDTNKKDIAALAPLLSPACELGDSTALAIARRSAIALAEMAAPVASRLALEEGELALAGSVLLRSAHVQAGVREALNERFPRLTCTLPKHDAAYGAVMLALRALAPGRG</sequence>
<gene>
    <name evidence="2" type="ORF">U9M73_07065</name>
</gene>
<dbReference type="InterPro" id="IPR052519">
    <property type="entry name" value="Euk-type_GlcNAc_Kinase"/>
</dbReference>
<dbReference type="RefSeq" id="WP_323076643.1">
    <property type="nucleotide sequence ID" value="NZ_CBCSKM010000003.1"/>
</dbReference>
<dbReference type="Proteomes" id="UP001292216">
    <property type="component" value="Unassembled WGS sequence"/>
</dbReference>
<dbReference type="SUPFAM" id="SSF53067">
    <property type="entry name" value="Actin-like ATPase domain"/>
    <property type="match status" value="2"/>
</dbReference>
<dbReference type="EMBL" id="JAYERP010000001">
    <property type="protein sequence ID" value="MEA3569758.1"/>
    <property type="molecule type" value="Genomic_DNA"/>
</dbReference>